<dbReference type="EMBL" id="PNBA02000017">
    <property type="protein sequence ID" value="KAG6395371.1"/>
    <property type="molecule type" value="Genomic_DNA"/>
</dbReference>
<name>A0A8X8WK32_SALSN</name>
<dbReference type="SUPFAM" id="SSF51101">
    <property type="entry name" value="Mannose-binding lectins"/>
    <property type="match status" value="1"/>
</dbReference>
<keyword evidence="6" id="KW-1185">Reference proteome</keyword>
<dbReference type="Proteomes" id="UP000298416">
    <property type="component" value="Unassembled WGS sequence"/>
</dbReference>
<comment type="caution">
    <text evidence="5">The sequence shown here is derived from an EMBL/GenBank/DDBJ whole genome shotgun (WGS) entry which is preliminary data.</text>
</comment>
<sequence length="141" mass="15260">MQENNAVAQQTSAWVRGDTKPINIDFPSEYLTGISGTHGSACSFPNSVTSLTFITNKTQYGPFGTICGTHFSVNANDAVVTGFHGRCGKYVEGIGLYIKPVKPCDESNNGVFSAVEISLKAKIKARVDEGLWKIISENLHF</sequence>
<dbReference type="GO" id="GO:0030246">
    <property type="term" value="F:carbohydrate binding"/>
    <property type="evidence" value="ECO:0007669"/>
    <property type="project" value="UniProtKB-KW"/>
</dbReference>
<evidence type="ECO:0000313" key="5">
    <source>
        <dbReference type="EMBL" id="KAG6395371.1"/>
    </source>
</evidence>
<dbReference type="InterPro" id="IPR036404">
    <property type="entry name" value="Jacalin-like_lectin_dom_sf"/>
</dbReference>
<evidence type="ECO:0000256" key="2">
    <source>
        <dbReference type="ARBA" id="ARBA00022734"/>
    </source>
</evidence>
<comment type="similarity">
    <text evidence="1">Belongs to the jacalin lectin family.</text>
</comment>
<organism evidence="5">
    <name type="scientific">Salvia splendens</name>
    <name type="common">Scarlet sage</name>
    <dbReference type="NCBI Taxonomy" id="180675"/>
    <lineage>
        <taxon>Eukaryota</taxon>
        <taxon>Viridiplantae</taxon>
        <taxon>Streptophyta</taxon>
        <taxon>Embryophyta</taxon>
        <taxon>Tracheophyta</taxon>
        <taxon>Spermatophyta</taxon>
        <taxon>Magnoliopsida</taxon>
        <taxon>eudicotyledons</taxon>
        <taxon>Gunneridae</taxon>
        <taxon>Pentapetalae</taxon>
        <taxon>asterids</taxon>
        <taxon>lamiids</taxon>
        <taxon>Lamiales</taxon>
        <taxon>Lamiaceae</taxon>
        <taxon>Nepetoideae</taxon>
        <taxon>Mentheae</taxon>
        <taxon>Salviinae</taxon>
        <taxon>Salvia</taxon>
        <taxon>Salvia subgen. Calosphace</taxon>
        <taxon>core Calosphace</taxon>
    </lineage>
</organism>
<evidence type="ECO:0000259" key="4">
    <source>
        <dbReference type="PROSITE" id="PS51752"/>
    </source>
</evidence>
<dbReference type="InterPro" id="IPR033734">
    <property type="entry name" value="Jacalin-like_lectin_dom_plant"/>
</dbReference>
<gene>
    <name evidence="5" type="ORF">SASPL_146014</name>
</gene>
<dbReference type="AlphaFoldDB" id="A0A8X8WK32"/>
<reference evidence="5" key="1">
    <citation type="submission" date="2018-01" db="EMBL/GenBank/DDBJ databases">
        <authorList>
            <person name="Mao J.F."/>
        </authorList>
    </citation>
    <scope>NUCLEOTIDE SEQUENCE</scope>
    <source>
        <strain evidence="5">Huo1</strain>
        <tissue evidence="5">Leaf</tissue>
    </source>
</reference>
<dbReference type="SMART" id="SM00915">
    <property type="entry name" value="Jacalin"/>
    <property type="match status" value="1"/>
</dbReference>
<keyword evidence="3" id="KW-0677">Repeat</keyword>
<feature type="domain" description="Jacalin-type lectin" evidence="4">
    <location>
        <begin position="1"/>
        <end position="100"/>
    </location>
</feature>
<dbReference type="CDD" id="cd09612">
    <property type="entry name" value="Jacalin"/>
    <property type="match status" value="1"/>
</dbReference>
<evidence type="ECO:0000256" key="1">
    <source>
        <dbReference type="ARBA" id="ARBA00006568"/>
    </source>
</evidence>
<dbReference type="PANTHER" id="PTHR47293:SF66">
    <property type="entry name" value="JACALIN-RELATED LECTIN 11-RELATED"/>
    <property type="match status" value="1"/>
</dbReference>
<dbReference type="PROSITE" id="PS51752">
    <property type="entry name" value="JACALIN_LECTIN"/>
    <property type="match status" value="1"/>
</dbReference>
<proteinExistence type="inferred from homology"/>
<dbReference type="PANTHER" id="PTHR47293">
    <property type="entry name" value="JACALIN-RELATED LECTIN 3"/>
    <property type="match status" value="1"/>
</dbReference>
<dbReference type="Pfam" id="PF01419">
    <property type="entry name" value="Jacalin"/>
    <property type="match status" value="1"/>
</dbReference>
<protein>
    <recommendedName>
        <fullName evidence="4">Jacalin-type lectin domain-containing protein</fullName>
    </recommendedName>
</protein>
<reference evidence="5" key="2">
    <citation type="submission" date="2020-08" db="EMBL/GenBank/DDBJ databases">
        <title>Plant Genome Project.</title>
        <authorList>
            <person name="Zhang R.-G."/>
        </authorList>
    </citation>
    <scope>NUCLEOTIDE SEQUENCE</scope>
    <source>
        <strain evidence="5">Huo1</strain>
        <tissue evidence="5">Leaf</tissue>
    </source>
</reference>
<evidence type="ECO:0000256" key="3">
    <source>
        <dbReference type="ARBA" id="ARBA00022737"/>
    </source>
</evidence>
<accession>A0A8X8WK32</accession>
<keyword evidence="2" id="KW-0430">Lectin</keyword>
<dbReference type="Gene3D" id="2.100.10.30">
    <property type="entry name" value="Jacalin-like lectin domain"/>
    <property type="match status" value="1"/>
</dbReference>
<evidence type="ECO:0000313" key="6">
    <source>
        <dbReference type="Proteomes" id="UP000298416"/>
    </source>
</evidence>
<dbReference type="InterPro" id="IPR001229">
    <property type="entry name" value="Jacalin-like_lectin_dom"/>
</dbReference>